<dbReference type="InterPro" id="IPR010419">
    <property type="entry name" value="CO_DH_gsu"/>
</dbReference>
<dbReference type="PANTHER" id="PTHR38588:SF1">
    <property type="entry name" value="BLL0334 PROTEIN"/>
    <property type="match status" value="1"/>
</dbReference>
<evidence type="ECO:0000256" key="1">
    <source>
        <dbReference type="SAM" id="Phobius"/>
    </source>
</evidence>
<keyword evidence="3" id="KW-1185">Reference proteome</keyword>
<dbReference type="Pfam" id="PF06240">
    <property type="entry name" value="COXG"/>
    <property type="match status" value="1"/>
</dbReference>
<evidence type="ECO:0000313" key="3">
    <source>
        <dbReference type="Proteomes" id="UP000184452"/>
    </source>
</evidence>
<dbReference type="InterPro" id="IPR023393">
    <property type="entry name" value="START-like_dom_sf"/>
</dbReference>
<keyword evidence="1" id="KW-0472">Membrane</keyword>
<keyword evidence="1" id="KW-0812">Transmembrane</keyword>
<dbReference type="SUPFAM" id="SSF55961">
    <property type="entry name" value="Bet v1-like"/>
    <property type="match status" value="1"/>
</dbReference>
<protein>
    <submittedName>
        <fullName evidence="2">Carbon monoxide dehydrogenase subunit G</fullName>
    </submittedName>
</protein>
<keyword evidence="1" id="KW-1133">Transmembrane helix</keyword>
<sequence>MRISNEFVVHAPVERSWELLTDLESLVPCVPGVRLVGTEGDRHLAEARVKVGPAVVACTGGARLVAADERSRRIVVAADGRSRRGRGTGTAVITAELHGRGNTTAVSVVTDLELSGGLTRWNEAVVTEVAGGLMERCARRLDERAPAPEADAGEPSGPERSGAGAQRLWSAAALLVVAGGMLLGYLLFG</sequence>
<feature type="transmembrane region" description="Helical" evidence="1">
    <location>
        <begin position="168"/>
        <end position="188"/>
    </location>
</feature>
<dbReference type="RefSeq" id="WP_073380379.1">
    <property type="nucleotide sequence ID" value="NZ_FQZK01000010.1"/>
</dbReference>
<evidence type="ECO:0000313" key="2">
    <source>
        <dbReference type="EMBL" id="SHJ84002.1"/>
    </source>
</evidence>
<dbReference type="PANTHER" id="PTHR38588">
    <property type="entry name" value="BLL0334 PROTEIN"/>
    <property type="match status" value="1"/>
</dbReference>
<proteinExistence type="predicted"/>
<dbReference type="STRING" id="758803.SAMN05421803_11097"/>
<gene>
    <name evidence="2" type="ORF">SAMN05421803_11097</name>
</gene>
<dbReference type="AlphaFoldDB" id="A0A1M6MKM0"/>
<dbReference type="EMBL" id="FQZK01000010">
    <property type="protein sequence ID" value="SHJ84002.1"/>
    <property type="molecule type" value="Genomic_DNA"/>
</dbReference>
<name>A0A1M6MKM0_9ACTN</name>
<accession>A0A1M6MKM0</accession>
<organism evidence="2 3">
    <name type="scientific">Nocardiopsis flavescens</name>
    <dbReference type="NCBI Taxonomy" id="758803"/>
    <lineage>
        <taxon>Bacteria</taxon>
        <taxon>Bacillati</taxon>
        <taxon>Actinomycetota</taxon>
        <taxon>Actinomycetes</taxon>
        <taxon>Streptosporangiales</taxon>
        <taxon>Nocardiopsidaceae</taxon>
        <taxon>Nocardiopsis</taxon>
    </lineage>
</organism>
<dbReference type="Proteomes" id="UP000184452">
    <property type="component" value="Unassembled WGS sequence"/>
</dbReference>
<dbReference type="OrthoDB" id="9808623at2"/>
<dbReference type="Gene3D" id="3.30.530.20">
    <property type="match status" value="1"/>
</dbReference>
<reference evidence="2 3" key="1">
    <citation type="submission" date="2016-11" db="EMBL/GenBank/DDBJ databases">
        <authorList>
            <person name="Jaros S."/>
            <person name="Januszkiewicz K."/>
            <person name="Wedrychowicz H."/>
        </authorList>
    </citation>
    <scope>NUCLEOTIDE SEQUENCE [LARGE SCALE GENOMIC DNA]</scope>
    <source>
        <strain evidence="2 3">CGMCC 4.5723</strain>
    </source>
</reference>